<keyword evidence="2" id="KW-1185">Reference proteome</keyword>
<accession>A0ABU1MNG0</accession>
<dbReference type="Proteomes" id="UP001184150">
    <property type="component" value="Unassembled WGS sequence"/>
</dbReference>
<protein>
    <recommendedName>
        <fullName evidence="3">Phage tail tube protein</fullName>
    </recommendedName>
</protein>
<reference evidence="1 2" key="1">
    <citation type="submission" date="2023-07" db="EMBL/GenBank/DDBJ databases">
        <title>Sorghum-associated microbial communities from plants grown in Nebraska, USA.</title>
        <authorList>
            <person name="Schachtman D."/>
        </authorList>
    </citation>
    <scope>NUCLEOTIDE SEQUENCE [LARGE SCALE GENOMIC DNA]</scope>
    <source>
        <strain evidence="1 2">DS1027</strain>
    </source>
</reference>
<proteinExistence type="predicted"/>
<evidence type="ECO:0000313" key="1">
    <source>
        <dbReference type="EMBL" id="MDR6511462.1"/>
    </source>
</evidence>
<organism evidence="1 2">
    <name type="scientific">Novosphingobium capsulatum</name>
    <dbReference type="NCBI Taxonomy" id="13688"/>
    <lineage>
        <taxon>Bacteria</taxon>
        <taxon>Pseudomonadati</taxon>
        <taxon>Pseudomonadota</taxon>
        <taxon>Alphaproteobacteria</taxon>
        <taxon>Sphingomonadales</taxon>
        <taxon>Sphingomonadaceae</taxon>
        <taxon>Novosphingobium</taxon>
    </lineage>
</organism>
<comment type="caution">
    <text evidence="1">The sequence shown here is derived from an EMBL/GenBank/DDBJ whole genome shotgun (WGS) entry which is preliminary data.</text>
</comment>
<dbReference type="EMBL" id="JAVDRD010000005">
    <property type="protein sequence ID" value="MDR6511462.1"/>
    <property type="molecule type" value="Genomic_DNA"/>
</dbReference>
<gene>
    <name evidence="1" type="ORF">J2792_002334</name>
</gene>
<name>A0ABU1MNG0_9SPHN</name>
<evidence type="ECO:0000313" key="2">
    <source>
        <dbReference type="Proteomes" id="UP001184150"/>
    </source>
</evidence>
<evidence type="ECO:0008006" key="3">
    <source>
        <dbReference type="Google" id="ProtNLM"/>
    </source>
</evidence>
<sequence length="143" mass="15980">MPQQGYTIGRDVSVVVTLPNGTNLPLGKVTSFESKPDTTKTKVKGLDGVVDNLRFWEGWTGTIKTERRNADLDNYFAGLEAAYWAGQSEDYCTIQETIAENNGTVTQFRYERVIFDYDAGTYESDKTVSQTLSFTAAKRIKQA</sequence>
<dbReference type="RefSeq" id="WP_309805328.1">
    <property type="nucleotide sequence ID" value="NZ_JAVDRD010000005.1"/>
</dbReference>